<comment type="caution">
    <text evidence="2">The sequence shown here is derived from an EMBL/GenBank/DDBJ whole genome shotgun (WGS) entry which is preliminary data.</text>
</comment>
<dbReference type="EMBL" id="SPVG01000117">
    <property type="protein sequence ID" value="TFW22777.1"/>
    <property type="molecule type" value="Genomic_DNA"/>
</dbReference>
<dbReference type="AlphaFoldDB" id="A0A4Y9SG27"/>
<dbReference type="PANTHER" id="PTHR33361:SF2">
    <property type="entry name" value="DUF885 DOMAIN-CONTAINING PROTEIN"/>
    <property type="match status" value="1"/>
</dbReference>
<sequence length="616" mass="67125">MNNTRRELLLAALSATAVNAIPGLSLAAASTSPADARFARLLDDIAEEVLRLSPTGATGLGLDKDKRAALKSQLEDVSPAGDAAWANEVKSIQTRLKAIKRTDLSPTAQTRYDTIAYAAESGVQGLRFPFGGAASGFNGGTAPFPVTQQDGALTRIPEFLDSQHQIGNAADAEAYLARLGGMAKMLDQETARIAEQASKGIMPPDFICRTALGQLQNFRKTPAAEQKLVTSITDRTHKQNIAGDWHARAMKLVEGSVYPALERQIATFGKAAGKATNVAGVHRLPDGAAYYQWALRLGTSTTHSAKEIHAIGLEQNKQLQSRIDAILKAQGITQGTVGERLLALSKDPQRFYADNDQGREQLIAYCNERVEAVRKLMPQISHLGLKVPLQIKRVPTDIEAGAPLGYMNFASLDGSRPAIYYINLKSTTLWPKSEIATLTAHEGIPGHAWQGAYLAEHHDELPLISSLIGFNAFIEGWALYAEQLVDEFGLYANDPFSQIGYLQAQQFRACRLVVDTGMHEMKWTREQAIRFLVENTGRGQQAMTSEIDRYTVSPGQACGYKMGHNEILRQRERAKAALGAKFDLAAYNDALVQSCGVPLTVLPTVIDRYIAKQQRA</sequence>
<dbReference type="InterPro" id="IPR010281">
    <property type="entry name" value="DUF885"/>
</dbReference>
<reference evidence="2 3" key="1">
    <citation type="submission" date="2019-03" db="EMBL/GenBank/DDBJ databases">
        <title>Draft Genome Sequence of Duganella callidus sp. nov., a Novel Duganella Species Isolated from Cultivated Soil.</title>
        <authorList>
            <person name="Raths R."/>
            <person name="Peta V."/>
            <person name="Bucking H."/>
        </authorList>
    </citation>
    <scope>NUCLEOTIDE SEQUENCE [LARGE SCALE GENOMIC DNA]</scope>
    <source>
        <strain evidence="2 3">DN04</strain>
    </source>
</reference>
<dbReference type="PANTHER" id="PTHR33361">
    <property type="entry name" value="GLR0591 PROTEIN"/>
    <property type="match status" value="1"/>
</dbReference>
<name>A0A4Y9SG27_9BURK</name>
<evidence type="ECO:0000313" key="3">
    <source>
        <dbReference type="Proteomes" id="UP000297729"/>
    </source>
</evidence>
<protein>
    <submittedName>
        <fullName evidence="2">DUF885 family protein</fullName>
    </submittedName>
</protein>
<proteinExistence type="predicted"/>
<organism evidence="2 3">
    <name type="scientific">Duganella callida</name>
    <dbReference type="NCBI Taxonomy" id="2561932"/>
    <lineage>
        <taxon>Bacteria</taxon>
        <taxon>Pseudomonadati</taxon>
        <taxon>Pseudomonadota</taxon>
        <taxon>Betaproteobacteria</taxon>
        <taxon>Burkholderiales</taxon>
        <taxon>Oxalobacteraceae</taxon>
        <taxon>Telluria group</taxon>
        <taxon>Duganella</taxon>
    </lineage>
</organism>
<dbReference type="OrthoDB" id="9760040at2"/>
<keyword evidence="3" id="KW-1185">Reference proteome</keyword>
<evidence type="ECO:0000256" key="1">
    <source>
        <dbReference type="SAM" id="SignalP"/>
    </source>
</evidence>
<accession>A0A4Y9SG27</accession>
<gene>
    <name evidence="2" type="ORF">E4L98_11690</name>
</gene>
<evidence type="ECO:0000313" key="2">
    <source>
        <dbReference type="EMBL" id="TFW22777.1"/>
    </source>
</evidence>
<dbReference type="Proteomes" id="UP000297729">
    <property type="component" value="Unassembled WGS sequence"/>
</dbReference>
<dbReference type="InterPro" id="IPR006311">
    <property type="entry name" value="TAT_signal"/>
</dbReference>
<feature type="signal peptide" evidence="1">
    <location>
        <begin position="1"/>
        <end position="27"/>
    </location>
</feature>
<dbReference type="PROSITE" id="PS51318">
    <property type="entry name" value="TAT"/>
    <property type="match status" value="1"/>
</dbReference>
<feature type="chain" id="PRO_5021335186" evidence="1">
    <location>
        <begin position="28"/>
        <end position="616"/>
    </location>
</feature>
<dbReference type="RefSeq" id="WP_135201734.1">
    <property type="nucleotide sequence ID" value="NZ_SPVG01000117.1"/>
</dbReference>
<dbReference type="Pfam" id="PF05960">
    <property type="entry name" value="DUF885"/>
    <property type="match status" value="1"/>
</dbReference>
<keyword evidence="1" id="KW-0732">Signal</keyword>